<feature type="domain" description="Polynucleotide kinase PNKP phosphatase" evidence="1">
    <location>
        <begin position="170"/>
        <end position="305"/>
    </location>
</feature>
<sequence length="305" mass="35648">MSRKNPQLLILVGAPGSGKTTFAKYHTRMHQNWVRLSRDDFRAMQFSDQFLSDELEEALTDMMFAGIHKLLLRKLSVIADATHTKFEYIEQYIEAFGHMADISFKVFELPLERLIENCEKRTREGGRHISKKAIAYHMAALEELLKKYDLQFRERSRLVNKVRAQDANLPKAIICDLDGTLAIIGDRSPFDGARCEEDTLNKAVAETINFFKKNGHQVLLVSGREDAYREQTVRFLEKHQVPYDALWMRPTGNYSKDSYIKRDMFSTHIHNKYFVSLVLDDRDQVVEMWRKELMLPCFQVYYGSF</sequence>
<dbReference type="AlphaFoldDB" id="A0A5B8VM32"/>
<reference evidence="2 3" key="1">
    <citation type="journal article" date="2017" name="Int. J. Syst. Evol. Microbiol.">
        <title>Arachidicoccus ginsenosidivorans sp. nov., with ginsenoside-converting activity isolated from ginseng cultivating soil.</title>
        <authorList>
            <person name="Siddiqi M.Z."/>
            <person name="Aslam Z."/>
            <person name="Im W.T."/>
        </authorList>
    </citation>
    <scope>NUCLEOTIDE SEQUENCE [LARGE SCALE GENOMIC DNA]</scope>
    <source>
        <strain evidence="2 3">Gsoil 809</strain>
    </source>
</reference>
<name>A0A5B8VM32_9BACT</name>
<dbReference type="InterPro" id="IPR056782">
    <property type="entry name" value="HAD_PNKP"/>
</dbReference>
<dbReference type="EMBL" id="CP042434">
    <property type="protein sequence ID" value="QEC72025.1"/>
    <property type="molecule type" value="Genomic_DNA"/>
</dbReference>
<organism evidence="2 3">
    <name type="scientific">Arachidicoccus ginsenosidivorans</name>
    <dbReference type="NCBI Taxonomy" id="496057"/>
    <lineage>
        <taxon>Bacteria</taxon>
        <taxon>Pseudomonadati</taxon>
        <taxon>Bacteroidota</taxon>
        <taxon>Chitinophagia</taxon>
        <taxon>Chitinophagales</taxon>
        <taxon>Chitinophagaceae</taxon>
        <taxon>Arachidicoccus</taxon>
    </lineage>
</organism>
<dbReference type="Pfam" id="PF25109">
    <property type="entry name" value="HAD_PNKP"/>
    <property type="match status" value="1"/>
</dbReference>
<gene>
    <name evidence="2" type="ORF">FSB73_10470</name>
</gene>
<evidence type="ECO:0000313" key="3">
    <source>
        <dbReference type="Proteomes" id="UP000321291"/>
    </source>
</evidence>
<dbReference type="Proteomes" id="UP000321291">
    <property type="component" value="Chromosome"/>
</dbReference>
<protein>
    <submittedName>
        <fullName evidence="2">AAA family ATPase</fullName>
    </submittedName>
</protein>
<dbReference type="OrthoDB" id="9805698at2"/>
<dbReference type="SUPFAM" id="SSF52540">
    <property type="entry name" value="P-loop containing nucleoside triphosphate hydrolases"/>
    <property type="match status" value="1"/>
</dbReference>
<accession>A0A5B8VM32</accession>
<dbReference type="SUPFAM" id="SSF56784">
    <property type="entry name" value="HAD-like"/>
    <property type="match status" value="1"/>
</dbReference>
<dbReference type="Gene3D" id="3.40.50.1000">
    <property type="entry name" value="HAD superfamily/HAD-like"/>
    <property type="match status" value="1"/>
</dbReference>
<dbReference type="InterPro" id="IPR023214">
    <property type="entry name" value="HAD_sf"/>
</dbReference>
<proteinExistence type="predicted"/>
<evidence type="ECO:0000313" key="2">
    <source>
        <dbReference type="EMBL" id="QEC72025.1"/>
    </source>
</evidence>
<evidence type="ECO:0000259" key="1">
    <source>
        <dbReference type="Pfam" id="PF25109"/>
    </source>
</evidence>
<dbReference type="Pfam" id="PF13671">
    <property type="entry name" value="AAA_33"/>
    <property type="match status" value="1"/>
</dbReference>
<dbReference type="InterPro" id="IPR036412">
    <property type="entry name" value="HAD-like_sf"/>
</dbReference>
<dbReference type="InterPro" id="IPR027417">
    <property type="entry name" value="P-loop_NTPase"/>
</dbReference>
<dbReference type="Gene3D" id="3.40.50.300">
    <property type="entry name" value="P-loop containing nucleotide triphosphate hydrolases"/>
    <property type="match status" value="1"/>
</dbReference>
<dbReference type="KEGG" id="agi:FSB73_10470"/>
<keyword evidence="3" id="KW-1185">Reference proteome</keyword>
<dbReference type="RefSeq" id="WP_146781626.1">
    <property type="nucleotide sequence ID" value="NZ_CP042434.1"/>
</dbReference>